<dbReference type="EMBL" id="GG673962">
    <property type="protein sequence ID" value="EER14688.1"/>
    <property type="molecule type" value="Genomic_DNA"/>
</dbReference>
<reference evidence="1 2" key="1">
    <citation type="submission" date="2008-07" db="EMBL/GenBank/DDBJ databases">
        <authorList>
            <person name="El-Sayed N."/>
            <person name="Caler E."/>
            <person name="Inman J."/>
            <person name="Amedeo P."/>
            <person name="Hass B."/>
            <person name="Wortman J."/>
        </authorList>
    </citation>
    <scope>NUCLEOTIDE SEQUENCE [LARGE SCALE GENOMIC DNA]</scope>
    <source>
        <strain evidence="2">ATCC 50983 / TXsc</strain>
    </source>
</reference>
<name>C5KLF9_PERM5</name>
<organism evidence="2">
    <name type="scientific">Perkinsus marinus (strain ATCC 50983 / TXsc)</name>
    <dbReference type="NCBI Taxonomy" id="423536"/>
    <lineage>
        <taxon>Eukaryota</taxon>
        <taxon>Sar</taxon>
        <taxon>Alveolata</taxon>
        <taxon>Perkinsozoa</taxon>
        <taxon>Perkinsea</taxon>
        <taxon>Perkinsida</taxon>
        <taxon>Perkinsidae</taxon>
        <taxon>Perkinsus</taxon>
    </lineage>
</organism>
<sequence length="65" mass="7570">THRYRKYFAKVLNNAPELKGKNTHIIVNSLINSSSITRDNPKYQDDLPMYLVNNMTIDIITTMQD</sequence>
<evidence type="ECO:0000313" key="1">
    <source>
        <dbReference type="EMBL" id="EER14688.1"/>
    </source>
</evidence>
<dbReference type="Proteomes" id="UP000007800">
    <property type="component" value="Unassembled WGS sequence"/>
</dbReference>
<evidence type="ECO:0000313" key="2">
    <source>
        <dbReference type="Proteomes" id="UP000007800"/>
    </source>
</evidence>
<dbReference type="InParanoid" id="C5KLF9"/>
<dbReference type="GeneID" id="9045720"/>
<gene>
    <name evidence="1" type="ORF">Pmar_PMAR002118</name>
</gene>
<proteinExistence type="predicted"/>
<accession>C5KLF9</accession>
<keyword evidence="2" id="KW-1185">Reference proteome</keyword>
<dbReference type="RefSeq" id="XP_002782892.1">
    <property type="nucleotide sequence ID" value="XM_002782846.1"/>
</dbReference>
<protein>
    <submittedName>
        <fullName evidence="1">Uncharacterized protein</fullName>
    </submittedName>
</protein>
<feature type="non-terminal residue" evidence="1">
    <location>
        <position position="1"/>
    </location>
</feature>
<dbReference type="AlphaFoldDB" id="C5KLF9"/>